<sequence length="260" mass="28533">MPCDGISNPADPDASYNAHRGLGYMAQIVETYAEDDDPAGPTGPRPPDLITHVAVHKMTVHDGHRVPDALDDLADCSLTPKRLLADSHYGSADNMALAQGHAIDLVAPARTAKGCSSGRLTLEDFSLDEDGLVVRCPNGVAPISTSAAQAKLQARFDLAVCRQCPNRKRCPVRADSRDGSIARFQYTPARAENQKRRLYESSDAFRETYRWRAGIEATMSRLKHQMNLAHLRIRGMPVMRYTVNLRALGLNIRRCAAVQA</sequence>
<organism evidence="2 3">
    <name type="scientific">Microvirga tunisiensis</name>
    <dbReference type="NCBI Taxonomy" id="2108360"/>
    <lineage>
        <taxon>Bacteria</taxon>
        <taxon>Pseudomonadati</taxon>
        <taxon>Pseudomonadota</taxon>
        <taxon>Alphaproteobacteria</taxon>
        <taxon>Hyphomicrobiales</taxon>
        <taxon>Methylobacteriaceae</taxon>
        <taxon>Microvirga</taxon>
    </lineage>
</organism>
<dbReference type="PANTHER" id="PTHR33408">
    <property type="entry name" value="TRANSPOSASE"/>
    <property type="match status" value="1"/>
</dbReference>
<keyword evidence="3" id="KW-1185">Reference proteome</keyword>
<evidence type="ECO:0000259" key="1">
    <source>
        <dbReference type="Pfam" id="PF13751"/>
    </source>
</evidence>
<reference evidence="2 3" key="1">
    <citation type="journal article" date="2019" name="Syst. Appl. Microbiol.">
        <title>Microvirga tunisiensis sp. nov., a root nodule symbiotic bacterium isolated from Lupinus micranthus and L. luteus grown in Northern Tunisia.</title>
        <authorList>
            <person name="Msaddak A."/>
            <person name="Rejili M."/>
            <person name="Duran D."/>
            <person name="Mars M."/>
            <person name="Palacios J.M."/>
            <person name="Ruiz-Argueso T."/>
            <person name="Rey L."/>
            <person name="Imperial J."/>
        </authorList>
    </citation>
    <scope>NUCLEOTIDE SEQUENCE [LARGE SCALE GENOMIC DNA]</scope>
    <source>
        <strain evidence="2 3">Lmie10</strain>
    </source>
</reference>
<accession>A0A5N7MR70</accession>
<comment type="caution">
    <text evidence="2">The sequence shown here is derived from an EMBL/GenBank/DDBJ whole genome shotgun (WGS) entry which is preliminary data.</text>
</comment>
<evidence type="ECO:0000313" key="2">
    <source>
        <dbReference type="EMBL" id="MPR29150.1"/>
    </source>
</evidence>
<dbReference type="Pfam" id="PF13751">
    <property type="entry name" value="DDE_Tnp_1_6"/>
    <property type="match status" value="1"/>
</dbReference>
<dbReference type="EMBL" id="VOSK01000203">
    <property type="protein sequence ID" value="MPR29150.1"/>
    <property type="molecule type" value="Genomic_DNA"/>
</dbReference>
<dbReference type="OrthoDB" id="4334464at2"/>
<protein>
    <submittedName>
        <fullName evidence="2">Transposase</fullName>
    </submittedName>
</protein>
<dbReference type="Proteomes" id="UP000403266">
    <property type="component" value="Unassembled WGS sequence"/>
</dbReference>
<proteinExistence type="predicted"/>
<dbReference type="AlphaFoldDB" id="A0A5N7MR70"/>
<feature type="domain" description="Transposase DDE" evidence="1">
    <location>
        <begin position="136"/>
        <end position="254"/>
    </location>
</feature>
<dbReference type="PANTHER" id="PTHR33408:SF2">
    <property type="entry name" value="TRANSPOSASE DDE DOMAIN-CONTAINING PROTEIN"/>
    <property type="match status" value="1"/>
</dbReference>
<name>A0A5N7MR70_9HYPH</name>
<dbReference type="InterPro" id="IPR025668">
    <property type="entry name" value="Tnp_DDE_dom"/>
</dbReference>
<evidence type="ECO:0000313" key="3">
    <source>
        <dbReference type="Proteomes" id="UP000403266"/>
    </source>
</evidence>
<gene>
    <name evidence="2" type="ORF">FS320_29620</name>
</gene>